<feature type="transmembrane region" description="Helical" evidence="7">
    <location>
        <begin position="180"/>
        <end position="197"/>
    </location>
</feature>
<dbReference type="Pfam" id="PF09678">
    <property type="entry name" value="Caa3_CtaG"/>
    <property type="match status" value="1"/>
</dbReference>
<evidence type="ECO:0000313" key="9">
    <source>
        <dbReference type="Proteomes" id="UP000578819"/>
    </source>
</evidence>
<evidence type="ECO:0000256" key="2">
    <source>
        <dbReference type="ARBA" id="ARBA00022475"/>
    </source>
</evidence>
<keyword evidence="9" id="KW-1185">Reference proteome</keyword>
<dbReference type="GO" id="GO:0005886">
    <property type="term" value="C:plasma membrane"/>
    <property type="evidence" value="ECO:0007669"/>
    <property type="project" value="UniProtKB-SubCell"/>
</dbReference>
<keyword evidence="3 7" id="KW-0812">Transmembrane</keyword>
<gene>
    <name evidence="8" type="ORF">FHR38_006263</name>
</gene>
<dbReference type="AlphaFoldDB" id="A0A7W7SWZ2"/>
<feature type="transmembrane region" description="Helical" evidence="7">
    <location>
        <begin position="53"/>
        <end position="75"/>
    </location>
</feature>
<proteinExistence type="predicted"/>
<organism evidence="8 9">
    <name type="scientific">Micromonospora polyrhachis</name>
    <dbReference type="NCBI Taxonomy" id="1282883"/>
    <lineage>
        <taxon>Bacteria</taxon>
        <taxon>Bacillati</taxon>
        <taxon>Actinomycetota</taxon>
        <taxon>Actinomycetes</taxon>
        <taxon>Micromonosporales</taxon>
        <taxon>Micromonosporaceae</taxon>
        <taxon>Micromonospora</taxon>
    </lineage>
</organism>
<evidence type="ECO:0000256" key="3">
    <source>
        <dbReference type="ARBA" id="ARBA00022692"/>
    </source>
</evidence>
<protein>
    <submittedName>
        <fullName evidence="8">Cytochrome c oxidase assembly factor CtaG</fullName>
    </submittedName>
</protein>
<name>A0A7W7SWZ2_9ACTN</name>
<dbReference type="RefSeq" id="WP_184538800.1">
    <property type="nucleotide sequence ID" value="NZ_JACHJW010000001.1"/>
</dbReference>
<evidence type="ECO:0000256" key="7">
    <source>
        <dbReference type="SAM" id="Phobius"/>
    </source>
</evidence>
<dbReference type="EMBL" id="JACHJW010000001">
    <property type="protein sequence ID" value="MBB4962530.1"/>
    <property type="molecule type" value="Genomic_DNA"/>
</dbReference>
<feature type="compositionally biased region" description="Basic and acidic residues" evidence="6">
    <location>
        <begin position="306"/>
        <end position="318"/>
    </location>
</feature>
<keyword evidence="4 7" id="KW-1133">Transmembrane helix</keyword>
<accession>A0A7W7SWZ2</accession>
<feature type="transmembrane region" description="Helical" evidence="7">
    <location>
        <begin position="260"/>
        <end position="283"/>
    </location>
</feature>
<evidence type="ECO:0000313" key="8">
    <source>
        <dbReference type="EMBL" id="MBB4962530.1"/>
    </source>
</evidence>
<feature type="transmembrane region" description="Helical" evidence="7">
    <location>
        <begin position="95"/>
        <end position="117"/>
    </location>
</feature>
<feature type="transmembrane region" description="Helical" evidence="7">
    <location>
        <begin position="209"/>
        <end position="228"/>
    </location>
</feature>
<evidence type="ECO:0000256" key="5">
    <source>
        <dbReference type="ARBA" id="ARBA00023136"/>
    </source>
</evidence>
<comment type="subcellular location">
    <subcellularLocation>
        <location evidence="1">Cell membrane</location>
        <topology evidence="1">Multi-pass membrane protein</topology>
    </subcellularLocation>
</comment>
<feature type="transmembrane region" description="Helical" evidence="7">
    <location>
        <begin position="138"/>
        <end position="160"/>
    </location>
</feature>
<dbReference type="InterPro" id="IPR019108">
    <property type="entry name" value="Caa3_assmbl_CtaG-rel"/>
</dbReference>
<dbReference type="Proteomes" id="UP000578819">
    <property type="component" value="Unassembled WGS sequence"/>
</dbReference>
<evidence type="ECO:0000256" key="1">
    <source>
        <dbReference type="ARBA" id="ARBA00004651"/>
    </source>
</evidence>
<feature type="region of interest" description="Disordered" evidence="6">
    <location>
        <begin position="291"/>
        <end position="318"/>
    </location>
</feature>
<comment type="caution">
    <text evidence="8">The sequence shown here is derived from an EMBL/GenBank/DDBJ whole genome shotgun (WGS) entry which is preliminary data.</text>
</comment>
<evidence type="ECO:0000256" key="4">
    <source>
        <dbReference type="ARBA" id="ARBA00022989"/>
    </source>
</evidence>
<keyword evidence="5 7" id="KW-0472">Membrane</keyword>
<keyword evidence="2" id="KW-1003">Cell membrane</keyword>
<reference evidence="8 9" key="1">
    <citation type="submission" date="2020-08" db="EMBL/GenBank/DDBJ databases">
        <title>Sequencing the genomes of 1000 actinobacteria strains.</title>
        <authorList>
            <person name="Klenk H.-P."/>
        </authorList>
    </citation>
    <scope>NUCLEOTIDE SEQUENCE [LARGE SCALE GENOMIC DNA]</scope>
    <source>
        <strain evidence="8 9">DSM 45886</strain>
    </source>
</reference>
<sequence length="318" mass="34387">MPALTLLTGEFVPLAHGGTDGTGLSGVVLVVSTAGLLATYGRGVHELWLRRGIGAVVPAWRVVSFVTGIVALGATQTGPLHTMAERSFAGHMAQHMVLLLMVGPLLAAGAAGLPFALAGPRWLRRRWARWRVGAIGRWLRRPLVLATVAGTTQSLVLWLWHLPAPYRAVLRDDALHAVQHTTFVAAAWLLWSTVWGAQRHRLPGPVGILLLFLTMLPASALAAALTFAPEPLYPTGTQTTADRLATTTPDALADQQWGGLVMWIPMDVAVLVAAVILVLRWFGRLDRRTPAGRDLMPPESSDPTPPDERDRVTRKVTR</sequence>
<feature type="transmembrane region" description="Helical" evidence="7">
    <location>
        <begin position="23"/>
        <end position="41"/>
    </location>
</feature>
<evidence type="ECO:0000256" key="6">
    <source>
        <dbReference type="SAM" id="MobiDB-lite"/>
    </source>
</evidence>